<organism evidence="1 2">
    <name type="scientific">Natronincola ferrireducens</name>
    <dbReference type="NCBI Taxonomy" id="393762"/>
    <lineage>
        <taxon>Bacteria</taxon>
        <taxon>Bacillati</taxon>
        <taxon>Bacillota</taxon>
        <taxon>Clostridia</taxon>
        <taxon>Peptostreptococcales</taxon>
        <taxon>Natronincolaceae</taxon>
        <taxon>Natronincola</taxon>
    </lineage>
</organism>
<gene>
    <name evidence="1" type="ORF">SAMN05660472_01886</name>
</gene>
<dbReference type="AlphaFoldDB" id="A0A1G9E9X2"/>
<evidence type="ECO:0000313" key="2">
    <source>
        <dbReference type="Proteomes" id="UP000198718"/>
    </source>
</evidence>
<name>A0A1G9E9X2_9FIRM</name>
<dbReference type="EMBL" id="FNFP01000003">
    <property type="protein sequence ID" value="SDK72960.1"/>
    <property type="molecule type" value="Genomic_DNA"/>
</dbReference>
<evidence type="ECO:0000313" key="1">
    <source>
        <dbReference type="EMBL" id="SDK72960.1"/>
    </source>
</evidence>
<dbReference type="Proteomes" id="UP000198718">
    <property type="component" value="Unassembled WGS sequence"/>
</dbReference>
<reference evidence="1 2" key="1">
    <citation type="submission" date="2016-10" db="EMBL/GenBank/DDBJ databases">
        <authorList>
            <person name="de Groot N.N."/>
        </authorList>
    </citation>
    <scope>NUCLEOTIDE SEQUENCE [LARGE SCALE GENOMIC DNA]</scope>
    <source>
        <strain evidence="1 2">DSM 18346</strain>
    </source>
</reference>
<dbReference type="Gene3D" id="3.30.470.20">
    <property type="entry name" value="ATP-grasp fold, B domain"/>
    <property type="match status" value="1"/>
</dbReference>
<sequence length="356" mass="41319">MKYIGILLDNIVYRGIPYGKTGYENLSFYEDAAKLYGLIPCFFTLKDITPDMNEIKAYVRDDLGSYKKKNIPIPRVIHNRGLYFSKKHQSHLQSLVKKGFILFNQWNRYRKLEIYHTLTKYDELTENLPETRKATKDNIRLMENKYSKLILKPDSGSLGNGLMKIEDYDHKKLLTIFSHREKNWLRIPFTKDLPEMLKKRISSGNYIVQEYIPLVLYKGNPFDMRVSCQKNHLGEWQMTGVVGKVAKDESFITNVAKGGTVYQLGELLHHTLLDEKKVTARIEQVSLKISKILEEHFSGLADIGLDLGITTEGIPKFIECNGRDLRYSFRNANMHDIWKNTYATPIGYGKFLMDRG</sequence>
<protein>
    <submittedName>
        <fullName evidence="1">YheC/D like ATP-grasp</fullName>
    </submittedName>
</protein>
<dbReference type="RefSeq" id="WP_176762118.1">
    <property type="nucleotide sequence ID" value="NZ_FNFP01000003.1"/>
</dbReference>
<accession>A0A1G9E9X2</accession>
<dbReference type="Pfam" id="PF14398">
    <property type="entry name" value="ATPgrasp_YheCD"/>
    <property type="match status" value="1"/>
</dbReference>
<keyword evidence="2" id="KW-1185">Reference proteome</keyword>
<dbReference type="InterPro" id="IPR026838">
    <property type="entry name" value="YheC/D"/>
</dbReference>
<proteinExistence type="predicted"/>
<dbReference type="STRING" id="393762.SAMN05660472_01886"/>
<dbReference type="SUPFAM" id="SSF56059">
    <property type="entry name" value="Glutathione synthetase ATP-binding domain-like"/>
    <property type="match status" value="1"/>
</dbReference>